<organism evidence="2 3">
    <name type="scientific">Grus japonensis</name>
    <name type="common">Japanese crane</name>
    <name type="synonym">Red-crowned crane</name>
    <dbReference type="NCBI Taxonomy" id="30415"/>
    <lineage>
        <taxon>Eukaryota</taxon>
        <taxon>Metazoa</taxon>
        <taxon>Chordata</taxon>
        <taxon>Craniata</taxon>
        <taxon>Vertebrata</taxon>
        <taxon>Euteleostomi</taxon>
        <taxon>Archelosauria</taxon>
        <taxon>Archosauria</taxon>
        <taxon>Dinosauria</taxon>
        <taxon>Saurischia</taxon>
        <taxon>Theropoda</taxon>
        <taxon>Coelurosauria</taxon>
        <taxon>Aves</taxon>
        <taxon>Neognathae</taxon>
        <taxon>Neoaves</taxon>
        <taxon>Gruiformes</taxon>
        <taxon>Gruidae</taxon>
        <taxon>Grus</taxon>
    </lineage>
</organism>
<proteinExistence type="predicted"/>
<gene>
    <name evidence="2" type="ORF">GRJ2_000590000</name>
</gene>
<evidence type="ECO:0000256" key="1">
    <source>
        <dbReference type="SAM" id="MobiDB-lite"/>
    </source>
</evidence>
<sequence>MKLVKGLEHKSDEEQLRELGLSSLEKRRLRGDLITLYNSLKGGCSQSSYMSSEESLTSGCKEEPDGSDKEKISLQSSIHSLLWALTWCMELL</sequence>
<protein>
    <submittedName>
        <fullName evidence="2">Uncharacterized protein</fullName>
    </submittedName>
</protein>
<dbReference type="EMBL" id="BAAFJT010000002">
    <property type="protein sequence ID" value="GAB0181247.1"/>
    <property type="molecule type" value="Genomic_DNA"/>
</dbReference>
<evidence type="ECO:0000313" key="2">
    <source>
        <dbReference type="EMBL" id="GAB0181247.1"/>
    </source>
</evidence>
<feature type="compositionally biased region" description="Low complexity" evidence="1">
    <location>
        <begin position="48"/>
        <end position="58"/>
    </location>
</feature>
<name>A0ABC9W895_GRUJA</name>
<keyword evidence="3" id="KW-1185">Reference proteome</keyword>
<reference evidence="2 3" key="1">
    <citation type="submission" date="2024-06" db="EMBL/GenBank/DDBJ databases">
        <title>The draft genome of Grus japonensis, version 3.</title>
        <authorList>
            <person name="Nabeshima K."/>
            <person name="Suzuki S."/>
            <person name="Onuma M."/>
        </authorList>
    </citation>
    <scope>NUCLEOTIDE SEQUENCE [LARGE SCALE GENOMIC DNA]</scope>
    <source>
        <strain evidence="2 3">451A</strain>
    </source>
</reference>
<dbReference type="Proteomes" id="UP001623348">
    <property type="component" value="Unassembled WGS sequence"/>
</dbReference>
<evidence type="ECO:0000313" key="3">
    <source>
        <dbReference type="Proteomes" id="UP001623348"/>
    </source>
</evidence>
<accession>A0ABC9W895</accession>
<comment type="caution">
    <text evidence="2">The sequence shown here is derived from an EMBL/GenBank/DDBJ whole genome shotgun (WGS) entry which is preliminary data.</text>
</comment>
<dbReference type="AlphaFoldDB" id="A0ABC9W895"/>
<feature type="region of interest" description="Disordered" evidence="1">
    <location>
        <begin position="48"/>
        <end position="68"/>
    </location>
</feature>